<proteinExistence type="inferred from homology"/>
<organism evidence="7">
    <name type="scientific">Aureoumbra lagunensis</name>
    <dbReference type="NCBI Taxonomy" id="44058"/>
    <lineage>
        <taxon>Eukaryota</taxon>
        <taxon>Sar</taxon>
        <taxon>Stramenopiles</taxon>
        <taxon>Ochrophyta</taxon>
        <taxon>Pelagophyceae</taxon>
        <taxon>Pelagomonadales</taxon>
        <taxon>Aureoumbra</taxon>
    </lineage>
</organism>
<evidence type="ECO:0000313" key="7">
    <source>
        <dbReference type="EMBL" id="CAE0362701.1"/>
    </source>
</evidence>
<gene>
    <name evidence="7" type="ORF">ALAG00032_LOCUS3442</name>
</gene>
<dbReference type="PROSITE" id="PS50054">
    <property type="entry name" value="TYR_PHOSPHATASE_DUAL"/>
    <property type="match status" value="1"/>
</dbReference>
<comment type="similarity">
    <text evidence="1">Belongs to the protein-tyrosine phosphatase family. Non-receptor class dual specificity subfamily.</text>
</comment>
<dbReference type="PANTHER" id="PTHR10159:SF519">
    <property type="entry name" value="DUAL SPECIFICITY PROTEIN PHOSPHATASE MPK3"/>
    <property type="match status" value="1"/>
</dbReference>
<protein>
    <recommendedName>
        <fullName evidence="2">protein-tyrosine-phosphatase</fullName>
        <ecNumber evidence="2">3.1.3.48</ecNumber>
    </recommendedName>
</protein>
<dbReference type="AlphaFoldDB" id="A0A7S3NEU8"/>
<dbReference type="SMART" id="SM00195">
    <property type="entry name" value="DSPc"/>
    <property type="match status" value="1"/>
</dbReference>
<feature type="domain" description="Tyrosine specific protein phosphatases" evidence="6">
    <location>
        <begin position="330"/>
        <end position="393"/>
    </location>
</feature>
<dbReference type="PANTHER" id="PTHR10159">
    <property type="entry name" value="DUAL SPECIFICITY PROTEIN PHOSPHATASE"/>
    <property type="match status" value="1"/>
</dbReference>
<feature type="domain" description="Tyrosine-protein phosphatase" evidence="5">
    <location>
        <begin position="238"/>
        <end position="415"/>
    </location>
</feature>
<dbReference type="GO" id="GO:0043409">
    <property type="term" value="P:negative regulation of MAPK cascade"/>
    <property type="evidence" value="ECO:0007669"/>
    <property type="project" value="TreeGrafter"/>
</dbReference>
<sequence length="505" mass="56462">MGKLSPKSSLGMRSVVTLNDDRRVVVSLDQEVLRLSEEQRWFSKRPLELNYAVSQVDDVRLVGRELFLIFKDKVELRLKCGTTSEAEAWLEAIRVVKQSPRIDYLGEEYSCEALSTIPSIASLTSSGLPNSARALSVTSIRSSNTVHVEEYEDILSPTDGDGGDDMIATFSDEDITPIILPRVQSKVKPISTSADVSVNDDIRYNGYSKQIITNNFDRKRLIIPAVECPHHDDPSSLGCTQLCSFLYIGGRAIASDRQGLQQFGITHIVNMAVECSNFFAPCHQYQRHNHIIDFSTSTTRNSIPSLTSKQEQNLIYLHCPCTDKSNDDISPHLDVITRFIHQAQSQGGKILVHCNSGISRSSAAVLAYLIRYGIDGNGGFSLIDAMHWLRDKRRIASPHPAYMCQLCQYEVALRGGQPTLNQSTYSNNRYEDVEKLHASMADPRSTAQLLGRGDRNEQLSPVYFSKNFSQPPTKFPIPYRRNSVDSVRTIDSISPRFGDLLPNKP</sequence>
<evidence type="ECO:0000256" key="1">
    <source>
        <dbReference type="ARBA" id="ARBA00008601"/>
    </source>
</evidence>
<evidence type="ECO:0000259" key="5">
    <source>
        <dbReference type="PROSITE" id="PS50054"/>
    </source>
</evidence>
<dbReference type="Gene3D" id="3.90.190.10">
    <property type="entry name" value="Protein tyrosine phosphatase superfamily"/>
    <property type="match status" value="1"/>
</dbReference>
<dbReference type="GO" id="GO:0004725">
    <property type="term" value="F:protein tyrosine phosphatase activity"/>
    <property type="evidence" value="ECO:0007669"/>
    <property type="project" value="UniProtKB-EC"/>
</dbReference>
<reference evidence="7" key="1">
    <citation type="submission" date="2021-01" db="EMBL/GenBank/DDBJ databases">
        <authorList>
            <person name="Corre E."/>
            <person name="Pelletier E."/>
            <person name="Niang G."/>
            <person name="Scheremetjew M."/>
            <person name="Finn R."/>
            <person name="Kale V."/>
            <person name="Holt S."/>
            <person name="Cochrane G."/>
            <person name="Meng A."/>
            <person name="Brown T."/>
            <person name="Cohen L."/>
        </authorList>
    </citation>
    <scope>NUCLEOTIDE SEQUENCE</scope>
    <source>
        <strain evidence="7">CCMP1510</strain>
    </source>
</reference>
<dbReference type="InterPro" id="IPR000387">
    <property type="entry name" value="Tyr_Pase_dom"/>
</dbReference>
<dbReference type="SUPFAM" id="SSF52799">
    <property type="entry name" value="(Phosphotyrosine protein) phosphatases II"/>
    <property type="match status" value="1"/>
</dbReference>
<dbReference type="Pfam" id="PF00782">
    <property type="entry name" value="DSPc"/>
    <property type="match status" value="1"/>
</dbReference>
<keyword evidence="3" id="KW-0378">Hydrolase</keyword>
<dbReference type="GO" id="GO:0005737">
    <property type="term" value="C:cytoplasm"/>
    <property type="evidence" value="ECO:0007669"/>
    <property type="project" value="TreeGrafter"/>
</dbReference>
<accession>A0A7S3NEU8</accession>
<name>A0A7S3NEU8_9STRA</name>
<dbReference type="InterPro" id="IPR000340">
    <property type="entry name" value="Dual-sp_phosphatase_cat-dom"/>
</dbReference>
<evidence type="ECO:0000256" key="4">
    <source>
        <dbReference type="ARBA" id="ARBA00022912"/>
    </source>
</evidence>
<dbReference type="EMBL" id="HBIJ01004911">
    <property type="protein sequence ID" value="CAE0362701.1"/>
    <property type="molecule type" value="Transcribed_RNA"/>
</dbReference>
<dbReference type="InterPro" id="IPR020422">
    <property type="entry name" value="TYR_PHOSPHATASE_DUAL_dom"/>
</dbReference>
<dbReference type="InterPro" id="IPR016130">
    <property type="entry name" value="Tyr_Pase_AS"/>
</dbReference>
<dbReference type="CDD" id="cd14498">
    <property type="entry name" value="DSP"/>
    <property type="match status" value="1"/>
</dbReference>
<evidence type="ECO:0000256" key="2">
    <source>
        <dbReference type="ARBA" id="ARBA00013064"/>
    </source>
</evidence>
<dbReference type="InterPro" id="IPR029021">
    <property type="entry name" value="Prot-tyrosine_phosphatase-like"/>
</dbReference>
<evidence type="ECO:0000256" key="3">
    <source>
        <dbReference type="ARBA" id="ARBA00022801"/>
    </source>
</evidence>
<keyword evidence="4" id="KW-0904">Protein phosphatase</keyword>
<dbReference type="PROSITE" id="PS50056">
    <property type="entry name" value="TYR_PHOSPHATASE_2"/>
    <property type="match status" value="1"/>
</dbReference>
<dbReference type="EC" id="3.1.3.48" evidence="2"/>
<evidence type="ECO:0000259" key="6">
    <source>
        <dbReference type="PROSITE" id="PS50056"/>
    </source>
</evidence>
<dbReference type="PROSITE" id="PS00383">
    <property type="entry name" value="TYR_PHOSPHATASE_1"/>
    <property type="match status" value="1"/>
</dbReference>